<dbReference type="EMBL" id="BKCJ011268279">
    <property type="protein sequence ID" value="GFD12822.1"/>
    <property type="molecule type" value="Genomic_DNA"/>
</dbReference>
<reference evidence="1" key="1">
    <citation type="journal article" date="2019" name="Sci. Rep.">
        <title>Draft genome of Tanacetum cinerariifolium, the natural source of mosquito coil.</title>
        <authorList>
            <person name="Yamashiro T."/>
            <person name="Shiraishi A."/>
            <person name="Satake H."/>
            <person name="Nakayama K."/>
        </authorList>
    </citation>
    <scope>NUCLEOTIDE SEQUENCE</scope>
</reference>
<proteinExistence type="predicted"/>
<protein>
    <submittedName>
        <fullName evidence="1">Uncharacterized protein</fullName>
    </submittedName>
</protein>
<feature type="non-terminal residue" evidence="1">
    <location>
        <position position="1"/>
    </location>
</feature>
<gene>
    <name evidence="1" type="ORF">Tci_884791</name>
</gene>
<sequence length="37" mass="4355">VDMDEALVPRAQRIRIRRSNFRLLSDIQSKESTLQLV</sequence>
<organism evidence="1">
    <name type="scientific">Tanacetum cinerariifolium</name>
    <name type="common">Dalmatian daisy</name>
    <name type="synonym">Chrysanthemum cinerariifolium</name>
    <dbReference type="NCBI Taxonomy" id="118510"/>
    <lineage>
        <taxon>Eukaryota</taxon>
        <taxon>Viridiplantae</taxon>
        <taxon>Streptophyta</taxon>
        <taxon>Embryophyta</taxon>
        <taxon>Tracheophyta</taxon>
        <taxon>Spermatophyta</taxon>
        <taxon>Magnoliopsida</taxon>
        <taxon>eudicotyledons</taxon>
        <taxon>Gunneridae</taxon>
        <taxon>Pentapetalae</taxon>
        <taxon>asterids</taxon>
        <taxon>campanulids</taxon>
        <taxon>Asterales</taxon>
        <taxon>Asteraceae</taxon>
        <taxon>Asteroideae</taxon>
        <taxon>Anthemideae</taxon>
        <taxon>Anthemidinae</taxon>
        <taxon>Tanacetum</taxon>
    </lineage>
</organism>
<dbReference type="AlphaFoldDB" id="A0A699TQ00"/>
<accession>A0A699TQ00</accession>
<name>A0A699TQ00_TANCI</name>
<evidence type="ECO:0000313" key="1">
    <source>
        <dbReference type="EMBL" id="GFD12822.1"/>
    </source>
</evidence>
<comment type="caution">
    <text evidence="1">The sequence shown here is derived from an EMBL/GenBank/DDBJ whole genome shotgun (WGS) entry which is preliminary data.</text>
</comment>